<organism evidence="2">
    <name type="scientific">Cucumis melo</name>
    <name type="common">Muskmelon</name>
    <dbReference type="NCBI Taxonomy" id="3656"/>
    <lineage>
        <taxon>Eukaryota</taxon>
        <taxon>Viridiplantae</taxon>
        <taxon>Streptophyta</taxon>
        <taxon>Embryophyta</taxon>
        <taxon>Tracheophyta</taxon>
        <taxon>Spermatophyta</taxon>
        <taxon>Magnoliopsida</taxon>
        <taxon>eudicotyledons</taxon>
        <taxon>Gunneridae</taxon>
        <taxon>Pentapetalae</taxon>
        <taxon>rosids</taxon>
        <taxon>fabids</taxon>
        <taxon>Cucurbitales</taxon>
        <taxon>Cucurbitaceae</taxon>
        <taxon>Benincaseae</taxon>
        <taxon>Cucumis</taxon>
    </lineage>
</organism>
<proteinExistence type="predicted"/>
<sequence length="186" mass="20947">MIRIRKKKIKRKQKQIAYSFLLGSSSALQRRKQSAGSVEDLKEAVYYMMIPQQWASPCGNQCTQKYAALTQIPWRVFCKKGCDADGEAWDECLEECTEICYKDPVFKNHQWSAYIDRSPGSASYSEECFHACVSGCGFKFEVEPEKADKIQPNRPAKPAPVVSKPSPRPPITESIAKNEDLPSTSA</sequence>
<name>A0A1S3AZC9_CUCME</name>
<feature type="region of interest" description="Disordered" evidence="1">
    <location>
        <begin position="147"/>
        <end position="186"/>
    </location>
</feature>
<evidence type="ECO:0000256" key="1">
    <source>
        <dbReference type="SAM" id="MobiDB-lite"/>
    </source>
</evidence>
<accession>A0A1S3AZC9</accession>
<dbReference type="PANTHER" id="PTHR36053:SF1">
    <property type="entry name" value="OS04G0680300 PROTEIN"/>
    <property type="match status" value="1"/>
</dbReference>
<protein>
    <submittedName>
        <fullName evidence="2">Uncharacterized protein</fullName>
    </submittedName>
</protein>
<dbReference type="Gramene" id="MELO3C007289.2.1">
    <property type="protein sequence ID" value="MELO3C007289.2.1"/>
    <property type="gene ID" value="MELO3C007289.2"/>
</dbReference>
<reference evidence="2" key="1">
    <citation type="submission" date="2023-03" db="UniProtKB">
        <authorList>
            <consortium name="EnsemblPlants"/>
        </authorList>
    </citation>
    <scope>IDENTIFICATION</scope>
</reference>
<evidence type="ECO:0000313" key="2">
    <source>
        <dbReference type="EnsemblPlants" id="MELO3C007289.2.1"/>
    </source>
</evidence>
<dbReference type="EnsemblPlants" id="MELO3C007289.2.1">
    <property type="protein sequence ID" value="MELO3C007289.2.1"/>
    <property type="gene ID" value="MELO3C007289.2"/>
</dbReference>
<dbReference type="PANTHER" id="PTHR36053">
    <property type="entry name" value="OSJNBB0017I01.18 PROTEIN"/>
    <property type="match status" value="1"/>
</dbReference>
<gene>
    <name evidence="2" type="primary">103484528</name>
</gene>
<dbReference type="eggNOG" id="ENOG502RZSB">
    <property type="taxonomic scope" value="Eukaryota"/>
</dbReference>
<dbReference type="AlphaFoldDB" id="A0A1S3AZC9"/>